<name>A0A438CTV8_VITVI</name>
<comment type="caution">
    <text evidence="2">The sequence shown here is derived from an EMBL/GenBank/DDBJ whole genome shotgun (WGS) entry which is preliminary data.</text>
</comment>
<feature type="region of interest" description="Disordered" evidence="1">
    <location>
        <begin position="261"/>
        <end position="306"/>
    </location>
</feature>
<organism evidence="2 3">
    <name type="scientific">Vitis vinifera</name>
    <name type="common">Grape</name>
    <dbReference type="NCBI Taxonomy" id="29760"/>
    <lineage>
        <taxon>Eukaryota</taxon>
        <taxon>Viridiplantae</taxon>
        <taxon>Streptophyta</taxon>
        <taxon>Embryophyta</taxon>
        <taxon>Tracheophyta</taxon>
        <taxon>Spermatophyta</taxon>
        <taxon>Magnoliopsida</taxon>
        <taxon>eudicotyledons</taxon>
        <taxon>Gunneridae</taxon>
        <taxon>Pentapetalae</taxon>
        <taxon>rosids</taxon>
        <taxon>Vitales</taxon>
        <taxon>Vitaceae</taxon>
        <taxon>Viteae</taxon>
        <taxon>Vitis</taxon>
    </lineage>
</organism>
<dbReference type="Proteomes" id="UP000288805">
    <property type="component" value="Unassembled WGS sequence"/>
</dbReference>
<sequence length="589" mass="64962">MVRTLKVFVERKTFLVRLEGNHRGNWCSITEHSRAFVFVLGFEKDVVGWMIEHLTKAIKMKSHLGFNRKFKGKCCVHLMEVGFSNHERFIRISEFATKRKSSFLIIPEGKKGRGWENIKNALSSMLVVPHSNAVEKGRQYRGERFSHNHMGPLHRSFAIVVSGEGPRGGGLILVRRGGWIELWGLPFHLWSEVHLKKIVEQWGTVTEIDWRTLKLFDLSKARVRIAMKDRSVLPALIKVTDKDWVFTVSIVVVGDEDGRRGNVKGKSTQEAIASHSGTGGGRRGERETRGKGGQIPSLPSLNSNKTDDGLVGIEEAGGVRAGGDEASAVEGYRAYERKAQSLSKTGPKYAKEEGFLEVRSSSSAKKKVMFGSKKLWFTLFPPSSESQQGASSSRNQVALNKFSSDEDREGFLGRVGFDLRGSAIIVLPSTPEIRGKRLNFMGNCGLLVAENLEVILSSPIQSPSSSIPSSCGLTSSFLSPSVPNLPSSTFQSQFPLENRVNSEFFSKKDDDGSVGQSFVGIPNLVMEVIQPAYPYQMTESVHPFLPKPISLNKASNLVTVSQGVTAGSPSSVFQIEGLSLGIWQKCARF</sequence>
<dbReference type="AlphaFoldDB" id="A0A438CTV8"/>
<dbReference type="EMBL" id="QGNW01001999">
    <property type="protein sequence ID" value="RVW26635.1"/>
    <property type="molecule type" value="Genomic_DNA"/>
</dbReference>
<accession>A0A438CTV8</accession>
<evidence type="ECO:0000313" key="2">
    <source>
        <dbReference type="EMBL" id="RVW26635.1"/>
    </source>
</evidence>
<proteinExistence type="predicted"/>
<gene>
    <name evidence="2" type="ORF">CK203_099285</name>
</gene>
<evidence type="ECO:0000256" key="1">
    <source>
        <dbReference type="SAM" id="MobiDB-lite"/>
    </source>
</evidence>
<reference evidence="2 3" key="1">
    <citation type="journal article" date="2018" name="PLoS Genet.">
        <title>Population sequencing reveals clonal diversity and ancestral inbreeding in the grapevine cultivar Chardonnay.</title>
        <authorList>
            <person name="Roach M.J."/>
            <person name="Johnson D.L."/>
            <person name="Bohlmann J."/>
            <person name="van Vuuren H.J."/>
            <person name="Jones S.J."/>
            <person name="Pretorius I.S."/>
            <person name="Schmidt S.A."/>
            <person name="Borneman A.R."/>
        </authorList>
    </citation>
    <scope>NUCLEOTIDE SEQUENCE [LARGE SCALE GENOMIC DNA]</scope>
    <source>
        <strain evidence="3">cv. Chardonnay</strain>
        <tissue evidence="2">Leaf</tissue>
    </source>
</reference>
<dbReference type="PANTHER" id="PTHR34427:SF5">
    <property type="entry name" value="DUF4283 DOMAIN-CONTAINING PROTEIN"/>
    <property type="match status" value="1"/>
</dbReference>
<protein>
    <submittedName>
        <fullName evidence="2">Uncharacterized protein</fullName>
    </submittedName>
</protein>
<dbReference type="PANTHER" id="PTHR34427">
    <property type="entry name" value="DUF4283 DOMAIN PROTEIN"/>
    <property type="match status" value="1"/>
</dbReference>
<evidence type="ECO:0000313" key="3">
    <source>
        <dbReference type="Proteomes" id="UP000288805"/>
    </source>
</evidence>